<reference evidence="2" key="1">
    <citation type="journal article" date="2019" name="Int. J. Syst. Evol. Microbiol.">
        <title>The Global Catalogue of Microorganisms (GCM) 10K type strain sequencing project: providing services to taxonomists for standard genome sequencing and annotation.</title>
        <authorList>
            <consortium name="The Broad Institute Genomics Platform"/>
            <consortium name="The Broad Institute Genome Sequencing Center for Infectious Disease"/>
            <person name="Wu L."/>
            <person name="Ma J."/>
        </authorList>
    </citation>
    <scope>NUCLEOTIDE SEQUENCE [LARGE SCALE GENOMIC DNA]</scope>
    <source>
        <strain evidence="2">NBRC 101365</strain>
    </source>
</reference>
<comment type="caution">
    <text evidence="1">The sequence shown here is derived from an EMBL/GenBank/DDBJ whole genome shotgun (WGS) entry which is preliminary data.</text>
</comment>
<name>A0ABQ6CDV7_9HYPH</name>
<dbReference type="EMBL" id="BSPC01000009">
    <property type="protein sequence ID" value="GLS18105.1"/>
    <property type="molecule type" value="Genomic_DNA"/>
</dbReference>
<proteinExistence type="predicted"/>
<evidence type="ECO:0000313" key="2">
    <source>
        <dbReference type="Proteomes" id="UP001156882"/>
    </source>
</evidence>
<evidence type="ECO:0000313" key="1">
    <source>
        <dbReference type="EMBL" id="GLS18105.1"/>
    </source>
</evidence>
<dbReference type="RefSeq" id="WP_284310929.1">
    <property type="nucleotide sequence ID" value="NZ_BSPC01000009.1"/>
</dbReference>
<accession>A0ABQ6CDV7</accession>
<sequence>MGKPLPQTYNALEPGRHHHIYDKAVLAGTIIQRDEHFGAYSVHGYLVGRFCDGHDAIRSLITADNIAARHTDIPAGIQVAFSAGANIAERLSEVEGVLRRYTSDPAIIGDITSQLMIPLAVSEAAMIRTALRISGATQAEAELGYTKYIEGFAIASTPSGGNA</sequence>
<gene>
    <name evidence="1" type="ORF">GCM10007874_11210</name>
</gene>
<organism evidence="1 2">
    <name type="scientific">Labrys miyagiensis</name>
    <dbReference type="NCBI Taxonomy" id="346912"/>
    <lineage>
        <taxon>Bacteria</taxon>
        <taxon>Pseudomonadati</taxon>
        <taxon>Pseudomonadota</taxon>
        <taxon>Alphaproteobacteria</taxon>
        <taxon>Hyphomicrobiales</taxon>
        <taxon>Xanthobacteraceae</taxon>
        <taxon>Labrys</taxon>
    </lineage>
</organism>
<keyword evidence="2" id="KW-1185">Reference proteome</keyword>
<protein>
    <submittedName>
        <fullName evidence="1">Uncharacterized protein</fullName>
    </submittedName>
</protein>
<dbReference type="Proteomes" id="UP001156882">
    <property type="component" value="Unassembled WGS sequence"/>
</dbReference>